<dbReference type="GO" id="GO:0016874">
    <property type="term" value="F:ligase activity"/>
    <property type="evidence" value="ECO:0007669"/>
    <property type="project" value="UniProtKB-KW"/>
</dbReference>
<keyword evidence="7" id="KW-1185">Reference proteome</keyword>
<dbReference type="PANTHER" id="PTHR36510">
    <property type="entry name" value="GLUTAMATE--CYSTEINE LIGASE 2-RELATED"/>
    <property type="match status" value="1"/>
</dbReference>
<gene>
    <name evidence="6" type="ORF">MUN76_04015</name>
</gene>
<dbReference type="HAMAP" id="MF_01609">
    <property type="entry name" value="Glu_cys_ligase_2"/>
    <property type="match status" value="1"/>
</dbReference>
<dbReference type="EMBL" id="CP095043">
    <property type="protein sequence ID" value="UOQ61146.1"/>
    <property type="molecule type" value="Genomic_DNA"/>
</dbReference>
<keyword evidence="2 5" id="KW-0547">Nucleotide-binding</keyword>
<evidence type="ECO:0000256" key="3">
    <source>
        <dbReference type="ARBA" id="ARBA00022840"/>
    </source>
</evidence>
<comment type="similarity">
    <text evidence="5">Belongs to the glutamate--cysteine ligase type 2 family. YbdK subfamily.</text>
</comment>
<dbReference type="Pfam" id="PF04107">
    <property type="entry name" value="GCS2"/>
    <property type="match status" value="1"/>
</dbReference>
<keyword evidence="1 5" id="KW-0436">Ligase</keyword>
<dbReference type="SUPFAM" id="SSF55931">
    <property type="entry name" value="Glutamine synthetase/guanido kinase"/>
    <property type="match status" value="1"/>
</dbReference>
<reference evidence="6 7" key="1">
    <citation type="submission" date="2022-04" db="EMBL/GenBank/DDBJ databases">
        <title>Leucobacter sp. isolated from rhizosphere of onion.</title>
        <authorList>
            <person name="Won M."/>
            <person name="Lee C.-M."/>
            <person name="Woen H.-Y."/>
            <person name="Kwon S.-W."/>
        </authorList>
    </citation>
    <scope>NUCLEOTIDE SEQUENCE [LARGE SCALE GENOMIC DNA]</scope>
    <source>
        <strain evidence="6 7">H25R-14</strain>
    </source>
</reference>
<organism evidence="6 7">
    <name type="scientific">Leucobacter rhizosphaerae</name>
    <dbReference type="NCBI Taxonomy" id="2932245"/>
    <lineage>
        <taxon>Bacteria</taxon>
        <taxon>Bacillati</taxon>
        <taxon>Actinomycetota</taxon>
        <taxon>Actinomycetes</taxon>
        <taxon>Micrococcales</taxon>
        <taxon>Microbacteriaceae</taxon>
        <taxon>Leucobacter</taxon>
    </lineage>
</organism>
<dbReference type="Proteomes" id="UP000831775">
    <property type="component" value="Chromosome"/>
</dbReference>
<dbReference type="RefSeq" id="WP_244687363.1">
    <property type="nucleotide sequence ID" value="NZ_CP095043.1"/>
</dbReference>
<comment type="function">
    <text evidence="5">ATP-dependent carboxylate-amine ligase which exhibits weak glutamate--cysteine ligase activity.</text>
</comment>
<protein>
    <recommendedName>
        <fullName evidence="5">Putative glutamate--cysteine ligase 2</fullName>
        <ecNumber evidence="5">6.3.2.2</ecNumber>
    </recommendedName>
    <alternativeName>
        <fullName evidence="5">Gamma-glutamylcysteine synthetase 2</fullName>
        <shortName evidence="5">GCS 2</shortName>
        <shortName evidence="5">Gamma-GCS 2</shortName>
    </alternativeName>
</protein>
<name>A0ABY4FXW9_9MICO</name>
<evidence type="ECO:0000256" key="2">
    <source>
        <dbReference type="ARBA" id="ARBA00022741"/>
    </source>
</evidence>
<dbReference type="InterPro" id="IPR011793">
    <property type="entry name" value="YbdK"/>
</dbReference>
<evidence type="ECO:0000256" key="4">
    <source>
        <dbReference type="ARBA" id="ARBA00048819"/>
    </source>
</evidence>
<keyword evidence="3 5" id="KW-0067">ATP-binding</keyword>
<dbReference type="InterPro" id="IPR050141">
    <property type="entry name" value="GCL_type2/YbdK_subfam"/>
</dbReference>
<comment type="catalytic activity">
    <reaction evidence="4 5">
        <text>L-cysteine + L-glutamate + ATP = gamma-L-glutamyl-L-cysteine + ADP + phosphate + H(+)</text>
        <dbReference type="Rhea" id="RHEA:13285"/>
        <dbReference type="ChEBI" id="CHEBI:15378"/>
        <dbReference type="ChEBI" id="CHEBI:29985"/>
        <dbReference type="ChEBI" id="CHEBI:30616"/>
        <dbReference type="ChEBI" id="CHEBI:35235"/>
        <dbReference type="ChEBI" id="CHEBI:43474"/>
        <dbReference type="ChEBI" id="CHEBI:58173"/>
        <dbReference type="ChEBI" id="CHEBI:456216"/>
        <dbReference type="EC" id="6.3.2.2"/>
    </reaction>
</comment>
<dbReference type="InterPro" id="IPR006336">
    <property type="entry name" value="GCS2"/>
</dbReference>
<evidence type="ECO:0000313" key="7">
    <source>
        <dbReference type="Proteomes" id="UP000831775"/>
    </source>
</evidence>
<dbReference type="EC" id="6.3.2.2" evidence="5"/>
<accession>A0ABY4FXW9</accession>
<dbReference type="PANTHER" id="PTHR36510:SF1">
    <property type="entry name" value="GLUTAMATE--CYSTEINE LIGASE 2-RELATED"/>
    <property type="match status" value="1"/>
</dbReference>
<evidence type="ECO:0000256" key="5">
    <source>
        <dbReference type="HAMAP-Rule" id="MF_01609"/>
    </source>
</evidence>
<dbReference type="InterPro" id="IPR014746">
    <property type="entry name" value="Gln_synth/guanido_kin_cat_dom"/>
</dbReference>
<evidence type="ECO:0000313" key="6">
    <source>
        <dbReference type="EMBL" id="UOQ61146.1"/>
    </source>
</evidence>
<sequence length="364" mass="39246">MVSQRTPARRFGVEEEYLLLDAETGRPRDVVVPLIAALPGLQAELEYFESQLETATPVCTRAAEAEETLRTFRSAASRAGADLGVVLAGTGLPPVGSEVPGTVTSKPRYQAISRAMGDLTARYYSTGTHVHVEVPSRDIGVEVMARMARWSPVLVALTANSPIARGERTGFASWRYLTTMQWPTAGYPPAFADGDDYEAVVGEFVRSGILVDTGVVNWSVRLSDHYPTVELRTADAQLDPGDTVAFAMIVRALVSRCIAEAERGDPRRDPHRDLVTGAHWQAARNGLGSDLVHPFSGDPVPAHDAVSALVEHVQHELATAGDLGLVAEYVARRRSTGDPAAEQLRRFDAGGVPALLDLYRAHSA</sequence>
<proteinExistence type="inferred from homology"/>
<evidence type="ECO:0000256" key="1">
    <source>
        <dbReference type="ARBA" id="ARBA00022598"/>
    </source>
</evidence>
<dbReference type="NCBIfam" id="TIGR02050">
    <property type="entry name" value="gshA_cyan_rel"/>
    <property type="match status" value="1"/>
</dbReference>
<dbReference type="Gene3D" id="3.30.590.20">
    <property type="match status" value="1"/>
</dbReference>